<dbReference type="AlphaFoldDB" id="A0A4Q9N3N6"/>
<dbReference type="EMBL" id="ML143387">
    <property type="protein sequence ID" value="TBU35149.1"/>
    <property type="molecule type" value="Genomic_DNA"/>
</dbReference>
<feature type="region of interest" description="Disordered" evidence="2">
    <location>
        <begin position="901"/>
        <end position="920"/>
    </location>
</feature>
<comment type="similarity">
    <text evidence="1">Belongs to the RdRP family.</text>
</comment>
<evidence type="ECO:0000256" key="2">
    <source>
        <dbReference type="SAM" id="MobiDB-lite"/>
    </source>
</evidence>
<accession>A0A4Q9N3N6</accession>
<comment type="catalytic activity">
    <reaction evidence="1">
        <text>RNA(n) + a ribonucleoside 5'-triphosphate = RNA(n+1) + diphosphate</text>
        <dbReference type="Rhea" id="RHEA:21248"/>
        <dbReference type="Rhea" id="RHEA-COMP:14527"/>
        <dbReference type="Rhea" id="RHEA-COMP:17342"/>
        <dbReference type="ChEBI" id="CHEBI:33019"/>
        <dbReference type="ChEBI" id="CHEBI:61557"/>
        <dbReference type="ChEBI" id="CHEBI:140395"/>
        <dbReference type="EC" id="2.7.7.48"/>
    </reaction>
</comment>
<dbReference type="InterPro" id="IPR057596">
    <property type="entry name" value="RDRP_core"/>
</dbReference>
<proteinExistence type="inferred from homology"/>
<gene>
    <name evidence="4" type="ORF">BD311DRAFT_773299</name>
</gene>
<dbReference type="OrthoDB" id="6513042at2759"/>
<protein>
    <recommendedName>
        <fullName evidence="1">RNA-dependent RNA polymerase</fullName>
        <ecNumber evidence="1">2.7.7.48</ecNumber>
    </recommendedName>
</protein>
<feature type="domain" description="RDRP core" evidence="3">
    <location>
        <begin position="437"/>
        <end position="1036"/>
    </location>
</feature>
<dbReference type="InterPro" id="IPR007855">
    <property type="entry name" value="RDRP"/>
</dbReference>
<feature type="region of interest" description="Disordered" evidence="2">
    <location>
        <begin position="992"/>
        <end position="1014"/>
    </location>
</feature>
<reference evidence="4" key="1">
    <citation type="submission" date="2019-01" db="EMBL/GenBank/DDBJ databases">
        <title>Draft genome sequences of three monokaryotic isolates of the white-rot basidiomycete fungus Dichomitus squalens.</title>
        <authorList>
            <consortium name="DOE Joint Genome Institute"/>
            <person name="Lopez S.C."/>
            <person name="Andreopoulos B."/>
            <person name="Pangilinan J."/>
            <person name="Lipzen A."/>
            <person name="Riley R."/>
            <person name="Ahrendt S."/>
            <person name="Ng V."/>
            <person name="Barry K."/>
            <person name="Daum C."/>
            <person name="Grigoriev I.V."/>
            <person name="Hilden K.S."/>
            <person name="Makela M.R."/>
            <person name="de Vries R.P."/>
        </authorList>
    </citation>
    <scope>NUCLEOTIDE SEQUENCE [LARGE SCALE GENOMIC DNA]</scope>
    <source>
        <strain evidence="4">OM18370.1</strain>
    </source>
</reference>
<keyword evidence="1" id="KW-0808">Transferase</keyword>
<organism evidence="4">
    <name type="scientific">Dichomitus squalens</name>
    <dbReference type="NCBI Taxonomy" id="114155"/>
    <lineage>
        <taxon>Eukaryota</taxon>
        <taxon>Fungi</taxon>
        <taxon>Dikarya</taxon>
        <taxon>Basidiomycota</taxon>
        <taxon>Agaricomycotina</taxon>
        <taxon>Agaricomycetes</taxon>
        <taxon>Polyporales</taxon>
        <taxon>Polyporaceae</taxon>
        <taxon>Dichomitus</taxon>
    </lineage>
</organism>
<dbReference type="GO" id="GO:0030422">
    <property type="term" value="P:siRNA processing"/>
    <property type="evidence" value="ECO:0007669"/>
    <property type="project" value="TreeGrafter"/>
</dbReference>
<dbReference type="EC" id="2.7.7.48" evidence="1"/>
<dbReference type="Proteomes" id="UP000292957">
    <property type="component" value="Unassembled WGS sequence"/>
</dbReference>
<dbReference type="PANTHER" id="PTHR23079">
    <property type="entry name" value="RNA-DEPENDENT RNA POLYMERASE"/>
    <property type="match status" value="1"/>
</dbReference>
<dbReference type="GO" id="GO:0003968">
    <property type="term" value="F:RNA-directed RNA polymerase activity"/>
    <property type="evidence" value="ECO:0007669"/>
    <property type="project" value="UniProtKB-KW"/>
</dbReference>
<name>A0A4Q9N3N6_9APHY</name>
<keyword evidence="1" id="KW-0548">Nucleotidyltransferase</keyword>
<dbReference type="Pfam" id="PF05183">
    <property type="entry name" value="RdRP"/>
    <property type="match status" value="1"/>
</dbReference>
<dbReference type="GO" id="GO:0003723">
    <property type="term" value="F:RNA binding"/>
    <property type="evidence" value="ECO:0007669"/>
    <property type="project" value="UniProtKB-KW"/>
</dbReference>
<keyword evidence="1" id="KW-0696">RNA-directed RNA polymerase</keyword>
<sequence>MDSEVYTSNVAFGTSVHELKAELAKVLHAPPFLSPTTASKFNFEVHLFPSKRKGASQSAALTLPTEELANRFLHWYGRPSPQLSLYLGSSRIQFEKSHKTARPEVVERIRTLPYEEPRVSYARERESERLRDSSVRVTTVQFGRECRDHVYSVEWEKTCDAHIVFDEDRREFRVKVRGDDLDDTRIVAIRASQIAWVSTSIHQPSGSPVIFFSLDYPPSFETESVLAPLSTSNLSHTTPRQRWTAFDQSHEAIAPYTSLAIRLECASEEDLGTFRAFARAVHTPVSSYSYPIERRELFTARRRELYELWLAGLPWMVAFHLEALVRSWLVDMTEILLLRRPIDRILRDRPLGYTVERQREYVAALLRELRARAKELYWYGEDQYRSSDGVMTQPPLRSSIGIAELFEQVRVQFVHKPLTSFATGDTSAPFNCLRLTVTPTTMILEGPFPERSNRVMRKYYHSQDCFLRVSFQDENRLQYRFNREVDGRRFIDLRVKRVLIEGIRIAGAHFRFLAYSQSALKEHAVWFVKPFRYRDSHQNVHFVDATTIIQSLGQFHNLPFDPTLMRCPARYAARISQAFTATDAAVSMAVGVVYMGRDIKGRNGKDVFTDGVGTLSPMLAESIWKALQSRSGKTRKGKTYPRAFQVRFQGSKGMLSVDYKLTDNAIMLRPSMIKFDDSKSAIVEVARAFDRPGAYYLNRPLIMLLEGLGVPYTTFKKLQDDAVRDAQTSVTSLKLSAKLFEDHGLGVSFRIAPVMLGLHKLGLGPLDDDIFWRQMMDFAVNHVLRELKHRARIPVPGTDSWTLVGVADIHRELKEGEIFVCVDSPKEKGLIFLEGPCVVSRSPTIHPGDVQIATAIGRPRPGSHYDVESLRNTVVFSTTGSRPLPSCLGGGDLDGDEYNVTTRPDLMPKRTYDPASYEPAPRKMVDHESTMDDVAEFVAEFISSDTLGIIATNWLITADQTNDTDGILNPDCLRLAELHSLAVDYAKTGQPVPIEQIPRPPLRIKPDWNAPETHSGKNSLSFYRSMTAVGKLFRAIDLPAVQTAERAVRFQRRHMNQEDQLADVQNQFAYTKVPRDNVVARTVQRRVSEFISTNTHDDLTIKDIWELYNSYISQLRAICADFTLSPSRSAMISEEEVVVGTIVAKCSQRRKRKDQMSQMREQTATLVDSMQCGIAGDDGVASDQSLYRAWVAYRIAIMEHNAFGARSFAWIALSSIFDAIKDIEVEERTTSRR</sequence>
<evidence type="ECO:0000313" key="4">
    <source>
        <dbReference type="EMBL" id="TBU35149.1"/>
    </source>
</evidence>
<dbReference type="PANTHER" id="PTHR23079:SF55">
    <property type="entry name" value="RNA-DIRECTED RNA POLYMERASE"/>
    <property type="match status" value="1"/>
</dbReference>
<evidence type="ECO:0000259" key="3">
    <source>
        <dbReference type="Pfam" id="PF05183"/>
    </source>
</evidence>
<evidence type="ECO:0000256" key="1">
    <source>
        <dbReference type="RuleBase" id="RU363098"/>
    </source>
</evidence>
<dbReference type="GO" id="GO:0031380">
    <property type="term" value="C:nuclear RNA-directed RNA polymerase complex"/>
    <property type="evidence" value="ECO:0007669"/>
    <property type="project" value="TreeGrafter"/>
</dbReference>
<keyword evidence="1" id="KW-0694">RNA-binding</keyword>